<evidence type="ECO:0008006" key="2">
    <source>
        <dbReference type="Google" id="ProtNLM"/>
    </source>
</evidence>
<protein>
    <recommendedName>
        <fullName evidence="2">ATPase</fullName>
    </recommendedName>
</protein>
<sequence>MTTKQVQYFLGANSPEGFYSLYDQLIDPAEAKAIYILKGGPGCGKSTLMRIVGQKMEDNGFSAEYILCSGDLDSLDAILIPGCATAIVDGTAPHVFEPLYPGVVESYLNLGECYDREKLSVVKNSIISCTAECKVCYQRAYRCLGAAAGIREDMREILKNETLEKKLMKRAKGIASREFKRKGTQPGSITQRFLSGVTHRGILCNFDTVDILCAHVYELADSYGLAHLLLEPLLTSAVAAGYDVIACPSPLSPMYLEHLIIPELSLAFVTSCDAMHYEKRPYRRIRLDAMADKELIHLLKPRIRFSKRVSAALIEEAVESLNEAKILHDKLEELYHPFVDFNKVTEMANNLAETILNN</sequence>
<dbReference type="AlphaFoldDB" id="A0A644WWD5"/>
<accession>A0A644WWD5</accession>
<proteinExistence type="predicted"/>
<organism evidence="1">
    <name type="scientific">bioreactor metagenome</name>
    <dbReference type="NCBI Taxonomy" id="1076179"/>
    <lineage>
        <taxon>unclassified sequences</taxon>
        <taxon>metagenomes</taxon>
        <taxon>ecological metagenomes</taxon>
    </lineage>
</organism>
<gene>
    <name evidence="1" type="ORF">SDC9_54222</name>
</gene>
<reference evidence="1" key="1">
    <citation type="submission" date="2019-08" db="EMBL/GenBank/DDBJ databases">
        <authorList>
            <person name="Kucharzyk K."/>
            <person name="Murdoch R.W."/>
            <person name="Higgins S."/>
            <person name="Loffler F."/>
        </authorList>
    </citation>
    <scope>NUCLEOTIDE SEQUENCE</scope>
</reference>
<name>A0A644WWD5_9ZZZZ</name>
<dbReference type="InterPro" id="IPR027417">
    <property type="entry name" value="P-loop_NTPase"/>
</dbReference>
<dbReference type="EMBL" id="VSSQ01001389">
    <property type="protein sequence ID" value="MPM07911.1"/>
    <property type="molecule type" value="Genomic_DNA"/>
</dbReference>
<evidence type="ECO:0000313" key="1">
    <source>
        <dbReference type="EMBL" id="MPM07911.1"/>
    </source>
</evidence>
<comment type="caution">
    <text evidence="1">The sequence shown here is derived from an EMBL/GenBank/DDBJ whole genome shotgun (WGS) entry which is preliminary data.</text>
</comment>
<dbReference type="SUPFAM" id="SSF52540">
    <property type="entry name" value="P-loop containing nucleoside triphosphate hydrolases"/>
    <property type="match status" value="1"/>
</dbReference>